<organism evidence="2">
    <name type="scientific">Spironucleus salmonicida</name>
    <dbReference type="NCBI Taxonomy" id="348837"/>
    <lineage>
        <taxon>Eukaryota</taxon>
        <taxon>Metamonada</taxon>
        <taxon>Diplomonadida</taxon>
        <taxon>Hexamitidae</taxon>
        <taxon>Hexamitinae</taxon>
        <taxon>Spironucleus</taxon>
    </lineage>
</organism>
<sequence length="129" mass="14646">MSLDPGQSVIARVLIDNELQWMLAEIIEYIAASDQYVIMDLIPDDTSKQQTISASIIKKYPQNLKTIQPGQRLLSIWHDGTSWMSVLYPCQAIEAYQQGDNDENLVLKVRFDGVPQIQYVNASWVVCVD</sequence>
<reference evidence="3" key="2">
    <citation type="submission" date="2020-12" db="EMBL/GenBank/DDBJ databases">
        <title>New Spironucleus salmonicida genome in near-complete chromosomes.</title>
        <authorList>
            <person name="Xu F."/>
            <person name="Kurt Z."/>
            <person name="Jimenez-Gonzalez A."/>
            <person name="Astvaldsson A."/>
            <person name="Andersson J.O."/>
            <person name="Svard S.G."/>
        </authorList>
    </citation>
    <scope>NUCLEOTIDE SEQUENCE</scope>
    <source>
        <strain evidence="3">ATCC 50377</strain>
    </source>
</reference>
<keyword evidence="4" id="KW-1185">Reference proteome</keyword>
<dbReference type="InterPro" id="IPR010750">
    <property type="entry name" value="SGF29_tudor-like_dom"/>
</dbReference>
<evidence type="ECO:0000313" key="2">
    <source>
        <dbReference type="EMBL" id="EST42622.1"/>
    </source>
</evidence>
<feature type="domain" description="SGF29 C-terminal" evidence="1">
    <location>
        <begin position="1"/>
        <end position="129"/>
    </location>
</feature>
<proteinExistence type="predicted"/>
<dbReference type="Proteomes" id="UP000018208">
    <property type="component" value="Unassembled WGS sequence"/>
</dbReference>
<reference evidence="2 3" key="1">
    <citation type="journal article" date="2014" name="PLoS Genet.">
        <title>The Genome of Spironucleus salmonicida Highlights a Fish Pathogen Adapted to Fluctuating Environments.</title>
        <authorList>
            <person name="Xu F."/>
            <person name="Jerlstrom-Hultqvist J."/>
            <person name="Einarsson E."/>
            <person name="Astvaldsson A."/>
            <person name="Svard S.G."/>
            <person name="Andersson J.O."/>
        </authorList>
    </citation>
    <scope>NUCLEOTIDE SEQUENCE</scope>
    <source>
        <strain evidence="3">ATCC 50377</strain>
    </source>
</reference>
<dbReference type="EMBL" id="AUWU02000008">
    <property type="protein sequence ID" value="KAH0570095.1"/>
    <property type="molecule type" value="Genomic_DNA"/>
</dbReference>
<name>V6LDQ9_9EUKA</name>
<dbReference type="AlphaFoldDB" id="V6LDQ9"/>
<dbReference type="PROSITE" id="PS51518">
    <property type="entry name" value="SGF29_C"/>
    <property type="match status" value="1"/>
</dbReference>
<evidence type="ECO:0000313" key="3">
    <source>
        <dbReference type="EMBL" id="KAH0570095.1"/>
    </source>
</evidence>
<dbReference type="EMBL" id="KI546159">
    <property type="protein sequence ID" value="EST42622.1"/>
    <property type="molecule type" value="Genomic_DNA"/>
</dbReference>
<evidence type="ECO:0000259" key="1">
    <source>
        <dbReference type="PROSITE" id="PS51518"/>
    </source>
</evidence>
<protein>
    <submittedName>
        <fullName evidence="3">SGF29 tudor-like domain-containing protein</fullName>
    </submittedName>
</protein>
<dbReference type="VEuPathDB" id="GiardiaDB:SS50377_28070"/>
<dbReference type="Pfam" id="PF07039">
    <property type="entry name" value="SGF29_Tudor"/>
    <property type="match status" value="1"/>
</dbReference>
<gene>
    <name evidence="2" type="ORF">SS50377_17941</name>
    <name evidence="3" type="ORF">SS50377_28070</name>
</gene>
<accession>V6LDQ9</accession>
<dbReference type="OrthoDB" id="10248436at2759"/>
<evidence type="ECO:0000313" key="4">
    <source>
        <dbReference type="Proteomes" id="UP000018208"/>
    </source>
</evidence>